<dbReference type="STRING" id="319970.RV00_GL002085"/>
<keyword evidence="1" id="KW-0285">Flavoprotein</keyword>
<evidence type="ECO:0000313" key="5">
    <source>
        <dbReference type="Proteomes" id="UP000183700"/>
    </source>
</evidence>
<dbReference type="Proteomes" id="UP000183700">
    <property type="component" value="Unassembled WGS sequence"/>
</dbReference>
<evidence type="ECO:0000256" key="2">
    <source>
        <dbReference type="ARBA" id="ARBA00023002"/>
    </source>
</evidence>
<reference evidence="4 5" key="1">
    <citation type="submission" date="2014-12" db="EMBL/GenBank/DDBJ databases">
        <title>Draft genome sequences of 29 type strains of Enterococci.</title>
        <authorList>
            <person name="Zhong Z."/>
            <person name="Sun Z."/>
            <person name="Liu W."/>
            <person name="Zhang W."/>
            <person name="Zhang H."/>
        </authorList>
    </citation>
    <scope>NUCLEOTIDE SEQUENCE [LARGE SCALE GENOMIC DNA]</scope>
    <source>
        <strain evidence="4 5">DSM 22802</strain>
    </source>
</reference>
<dbReference type="GO" id="GO:0016491">
    <property type="term" value="F:oxidoreductase activity"/>
    <property type="evidence" value="ECO:0007669"/>
    <property type="project" value="UniProtKB-KW"/>
</dbReference>
<keyword evidence="2" id="KW-0560">Oxidoreductase</keyword>
<dbReference type="CDD" id="cd02803">
    <property type="entry name" value="OYE_like_FMN_family"/>
    <property type="match status" value="1"/>
</dbReference>
<protein>
    <recommendedName>
        <fullName evidence="3">NADH:flavin oxidoreductase/NADH oxidase N-terminal domain-containing protein</fullName>
    </recommendedName>
</protein>
<dbReference type="InterPro" id="IPR001155">
    <property type="entry name" value="OxRdtase_FMN_N"/>
</dbReference>
<dbReference type="OrthoDB" id="9772736at2"/>
<dbReference type="PANTHER" id="PTHR43656">
    <property type="entry name" value="BINDING OXIDOREDUCTASE, PUTATIVE (AFU_ORTHOLOGUE AFUA_2G08260)-RELATED"/>
    <property type="match status" value="1"/>
</dbReference>
<evidence type="ECO:0000313" key="4">
    <source>
        <dbReference type="EMBL" id="OJG35941.1"/>
    </source>
</evidence>
<dbReference type="Gene3D" id="3.20.20.70">
    <property type="entry name" value="Aldolase class I"/>
    <property type="match status" value="1"/>
</dbReference>
<dbReference type="InterPro" id="IPR051799">
    <property type="entry name" value="NADH_flavin_oxidoreductase"/>
</dbReference>
<sequence length="333" mass="35860">MSLLDSSIKVGSLELRNRLVMPPMATAKSQADGKATEELCDYYEEKSHGGHIGLIITEHSFISPAGKASKGQLSIAQDSDVAGLKKIVAAIQQNQTPVFAQISHAGALAKKEITGCEPLSASAVALPKTARNKRIPQEMTDKDIQKVIVDFAAAALRAKQAGFDGVELHSAHGYLLNQFYSPLTNKQEDHYTGHSLAGRIRLHLEIIEAIREVVGKDYPLALRLGASDHLAGGTTIEDSIIAAQEFEKAGIHLLDISGGYSFYTHPMNQEQGYFSELTEAIKRKVSIPVLLTGGITEAAAAERLLREEKADLIGVGRAILKDSNWAAEALAMP</sequence>
<dbReference type="InterPro" id="IPR013785">
    <property type="entry name" value="Aldolase_TIM"/>
</dbReference>
<proteinExistence type="predicted"/>
<organism evidence="4 5">
    <name type="scientific">Enterococcus devriesei</name>
    <dbReference type="NCBI Taxonomy" id="319970"/>
    <lineage>
        <taxon>Bacteria</taxon>
        <taxon>Bacillati</taxon>
        <taxon>Bacillota</taxon>
        <taxon>Bacilli</taxon>
        <taxon>Lactobacillales</taxon>
        <taxon>Enterococcaceae</taxon>
        <taxon>Enterococcus</taxon>
    </lineage>
</organism>
<evidence type="ECO:0000256" key="1">
    <source>
        <dbReference type="ARBA" id="ARBA00022630"/>
    </source>
</evidence>
<dbReference type="AlphaFoldDB" id="A0A1L8SV53"/>
<gene>
    <name evidence="4" type="ORF">RV00_GL002085</name>
</gene>
<evidence type="ECO:0000259" key="3">
    <source>
        <dbReference type="Pfam" id="PF00724"/>
    </source>
</evidence>
<dbReference type="EMBL" id="JXKM01000004">
    <property type="protein sequence ID" value="OJG35941.1"/>
    <property type="molecule type" value="Genomic_DNA"/>
</dbReference>
<name>A0A1L8SV53_9ENTE</name>
<accession>A0A1L8SV53</accession>
<dbReference type="GO" id="GO:0010181">
    <property type="term" value="F:FMN binding"/>
    <property type="evidence" value="ECO:0007669"/>
    <property type="project" value="InterPro"/>
</dbReference>
<comment type="caution">
    <text evidence="4">The sequence shown here is derived from an EMBL/GenBank/DDBJ whole genome shotgun (WGS) entry which is preliminary data.</text>
</comment>
<dbReference type="SUPFAM" id="SSF51395">
    <property type="entry name" value="FMN-linked oxidoreductases"/>
    <property type="match status" value="1"/>
</dbReference>
<feature type="domain" description="NADH:flavin oxidoreductase/NADH oxidase N-terminal" evidence="3">
    <location>
        <begin position="8"/>
        <end position="327"/>
    </location>
</feature>
<dbReference type="Pfam" id="PF00724">
    <property type="entry name" value="Oxidored_FMN"/>
    <property type="match status" value="1"/>
</dbReference>
<dbReference type="RefSeq" id="WP_071861909.1">
    <property type="nucleotide sequence ID" value="NZ_JBHLVS010000013.1"/>
</dbReference>
<dbReference type="PANTHER" id="PTHR43656:SF2">
    <property type="entry name" value="BINDING OXIDOREDUCTASE, PUTATIVE (AFU_ORTHOLOGUE AFUA_2G08260)-RELATED"/>
    <property type="match status" value="1"/>
</dbReference>
<keyword evidence="5" id="KW-1185">Reference proteome</keyword>